<feature type="transmembrane region" description="Helical" evidence="5">
    <location>
        <begin position="138"/>
        <end position="155"/>
    </location>
</feature>
<feature type="transmembrane region" description="Helical" evidence="5">
    <location>
        <begin position="199"/>
        <end position="220"/>
    </location>
</feature>
<protein>
    <recommendedName>
        <fullName evidence="6">Amino acid permease/ SLC12A domain-containing protein</fullName>
    </recommendedName>
</protein>
<gene>
    <name evidence="7" type="ORF">MSPICULIGERA_LOCUS5434</name>
</gene>
<feature type="domain" description="Amino acid permease/ SLC12A" evidence="6">
    <location>
        <begin position="7"/>
        <end position="361"/>
    </location>
</feature>
<feature type="transmembrane region" description="Helical" evidence="5">
    <location>
        <begin position="551"/>
        <end position="571"/>
    </location>
</feature>
<organism evidence="7 8">
    <name type="scientific">Mesorhabditis spiculigera</name>
    <dbReference type="NCBI Taxonomy" id="96644"/>
    <lineage>
        <taxon>Eukaryota</taxon>
        <taxon>Metazoa</taxon>
        <taxon>Ecdysozoa</taxon>
        <taxon>Nematoda</taxon>
        <taxon>Chromadorea</taxon>
        <taxon>Rhabditida</taxon>
        <taxon>Rhabditina</taxon>
        <taxon>Rhabditomorpha</taxon>
        <taxon>Rhabditoidea</taxon>
        <taxon>Rhabditidae</taxon>
        <taxon>Mesorhabditinae</taxon>
        <taxon>Mesorhabditis</taxon>
    </lineage>
</organism>
<feature type="transmembrane region" description="Helical" evidence="5">
    <location>
        <begin position="31"/>
        <end position="48"/>
    </location>
</feature>
<keyword evidence="4 5" id="KW-0472">Membrane</keyword>
<evidence type="ECO:0000313" key="8">
    <source>
        <dbReference type="Proteomes" id="UP001177023"/>
    </source>
</evidence>
<evidence type="ECO:0000259" key="6">
    <source>
        <dbReference type="Pfam" id="PF00324"/>
    </source>
</evidence>
<feature type="transmembrane region" description="Helical" evidence="5">
    <location>
        <begin position="281"/>
        <end position="303"/>
    </location>
</feature>
<evidence type="ECO:0000256" key="1">
    <source>
        <dbReference type="ARBA" id="ARBA00004141"/>
    </source>
</evidence>
<feature type="transmembrane region" description="Helical" evidence="5">
    <location>
        <begin position="162"/>
        <end position="179"/>
    </location>
</feature>
<evidence type="ECO:0000313" key="7">
    <source>
        <dbReference type="EMBL" id="CAJ0566850.1"/>
    </source>
</evidence>
<dbReference type="PANTHER" id="PTHR43243">
    <property type="entry name" value="INNER MEMBRANE TRANSPORTER YGJI-RELATED"/>
    <property type="match status" value="1"/>
</dbReference>
<dbReference type="EMBL" id="CATQJA010001332">
    <property type="protein sequence ID" value="CAJ0566850.1"/>
    <property type="molecule type" value="Genomic_DNA"/>
</dbReference>
<keyword evidence="3 5" id="KW-1133">Transmembrane helix</keyword>
<feature type="transmembrane region" description="Helical" evidence="5">
    <location>
        <begin position="6"/>
        <end position="24"/>
    </location>
</feature>
<accession>A0AA36CEE9</accession>
<keyword evidence="8" id="KW-1185">Reference proteome</keyword>
<sequence length="678" mass="73909">MVSAWIQSIPLAIFVILPHSLALLTGPSTSLAIIVAFVASTFTVLHLAELSCAVPKNCSAYHYAFAAIGELPAYLLGWIRLTQAATVSALLCHAWSEHLNLLTGGALYPVALIEMSHLPRNGSAIAQVVVEKFDVSSVVGMWLCIPLLFCSLTVLGTVSVSLMVVCSLVLSSCALVAFFHADTHNWLMAEFFTNGAQGLLQSSSLFLLLPFGIDALSSLLEETSHPRKKIGTMFPLLSVGLSLIVFIFSTVVSLTIRPDALRSAAILPELFRLANVPSASYLMAVCAFCGLSGSLLVSFLPGSRMLSQLTNDRLLPLPSDSARRPYTATLLYAVQVFVFLWFDQKVLLGSAAFLTTLRAIAIISLTHIQHYLPEPIGVPHETTHYRKIRPSVGSTSVAISDSYSSSTSENVALQMKVAKSETEKYQKRLEKRMGSEASELLGVPRSVSQYHTIGGPPRENSISSFAAVNKGHNCVEEACSHTGSQGSGRVHLYARIDPDIPNVSVFNSKNANRQYAPIDPMDTHIFALKVLILFLTLSTLLSLVFTTLGRIHVSSIVLLFMLFSLLVLTLFMGLRLPTNDLGCRRQSSTPCFPYSTYGALFLLCTLLGSTTARILAVSTSWLVFGLLLYFGYGFRHSTERYSGPCLILQNEDARRASEEQQCERIVEDYSSVTNTISE</sequence>
<dbReference type="GO" id="GO:0015171">
    <property type="term" value="F:amino acid transmembrane transporter activity"/>
    <property type="evidence" value="ECO:0007669"/>
    <property type="project" value="TreeGrafter"/>
</dbReference>
<dbReference type="GO" id="GO:0005886">
    <property type="term" value="C:plasma membrane"/>
    <property type="evidence" value="ECO:0007669"/>
    <property type="project" value="TreeGrafter"/>
</dbReference>
<feature type="non-terminal residue" evidence="7">
    <location>
        <position position="1"/>
    </location>
</feature>
<evidence type="ECO:0000256" key="4">
    <source>
        <dbReference type="ARBA" id="ARBA00023136"/>
    </source>
</evidence>
<evidence type="ECO:0000256" key="3">
    <source>
        <dbReference type="ARBA" id="ARBA00022989"/>
    </source>
</evidence>
<name>A0AA36CEE9_9BILA</name>
<feature type="transmembrane region" description="Helical" evidence="5">
    <location>
        <begin position="614"/>
        <end position="632"/>
    </location>
</feature>
<reference evidence="7" key="1">
    <citation type="submission" date="2023-06" db="EMBL/GenBank/DDBJ databases">
        <authorList>
            <person name="Delattre M."/>
        </authorList>
    </citation>
    <scope>NUCLEOTIDE SEQUENCE</scope>
    <source>
        <strain evidence="7">AF72</strain>
    </source>
</reference>
<comment type="subcellular location">
    <subcellularLocation>
        <location evidence="1">Membrane</location>
        <topology evidence="1">Multi-pass membrane protein</topology>
    </subcellularLocation>
</comment>
<dbReference type="AlphaFoldDB" id="A0AA36CEE9"/>
<proteinExistence type="predicted"/>
<feature type="transmembrane region" description="Helical" evidence="5">
    <location>
        <begin position="526"/>
        <end position="545"/>
    </location>
</feature>
<feature type="transmembrane region" description="Helical" evidence="5">
    <location>
        <begin position="60"/>
        <end position="79"/>
    </location>
</feature>
<feature type="transmembrane region" description="Helical" evidence="5">
    <location>
        <begin position="348"/>
        <end position="368"/>
    </location>
</feature>
<dbReference type="Gene3D" id="1.20.1740.10">
    <property type="entry name" value="Amino acid/polyamine transporter I"/>
    <property type="match status" value="1"/>
</dbReference>
<feature type="transmembrane region" description="Helical" evidence="5">
    <location>
        <begin position="99"/>
        <end position="118"/>
    </location>
</feature>
<dbReference type="InterPro" id="IPR004841">
    <property type="entry name" value="AA-permease/SLC12A_dom"/>
</dbReference>
<dbReference type="PANTHER" id="PTHR43243:SF20">
    <property type="entry name" value="CATIONIC AMINO ACID TRANSPORTER 3"/>
    <property type="match status" value="1"/>
</dbReference>
<comment type="caution">
    <text evidence="7">The sequence shown here is derived from an EMBL/GenBank/DDBJ whole genome shotgun (WGS) entry which is preliminary data.</text>
</comment>
<dbReference type="Pfam" id="PF00324">
    <property type="entry name" value="AA_permease"/>
    <property type="match status" value="1"/>
</dbReference>
<keyword evidence="2 5" id="KW-0812">Transmembrane</keyword>
<evidence type="ECO:0000256" key="5">
    <source>
        <dbReference type="SAM" id="Phobius"/>
    </source>
</evidence>
<dbReference type="Proteomes" id="UP001177023">
    <property type="component" value="Unassembled WGS sequence"/>
</dbReference>
<evidence type="ECO:0000256" key="2">
    <source>
        <dbReference type="ARBA" id="ARBA00022692"/>
    </source>
</evidence>
<feature type="transmembrane region" description="Helical" evidence="5">
    <location>
        <begin position="232"/>
        <end position="256"/>
    </location>
</feature>